<keyword evidence="3" id="KW-1185">Reference proteome</keyword>
<dbReference type="EMBL" id="KL363248">
    <property type="protein sequence ID" value="KFD50774.1"/>
    <property type="molecule type" value="Genomic_DNA"/>
</dbReference>
<feature type="compositionally biased region" description="Basic and acidic residues" evidence="1">
    <location>
        <begin position="274"/>
        <end position="288"/>
    </location>
</feature>
<dbReference type="InterPro" id="IPR039895">
    <property type="entry name" value="COBL-like"/>
</dbReference>
<name>A0A085M0M8_9BILA</name>
<protein>
    <recommendedName>
        <fullName evidence="4">RBD domain-containing protein</fullName>
    </recommendedName>
</protein>
<organism evidence="2 3">
    <name type="scientific">Trichuris suis</name>
    <name type="common">pig whipworm</name>
    <dbReference type="NCBI Taxonomy" id="68888"/>
    <lineage>
        <taxon>Eukaryota</taxon>
        <taxon>Metazoa</taxon>
        <taxon>Ecdysozoa</taxon>
        <taxon>Nematoda</taxon>
        <taxon>Enoplea</taxon>
        <taxon>Dorylaimia</taxon>
        <taxon>Trichinellida</taxon>
        <taxon>Trichuridae</taxon>
        <taxon>Trichuris</taxon>
    </lineage>
</organism>
<feature type="region of interest" description="Disordered" evidence="1">
    <location>
        <begin position="244"/>
        <end position="366"/>
    </location>
</feature>
<dbReference type="AlphaFoldDB" id="A0A085M0M8"/>
<feature type="compositionally biased region" description="Basic and acidic residues" evidence="1">
    <location>
        <begin position="298"/>
        <end position="310"/>
    </location>
</feature>
<sequence length="876" mass="97336">MEYSSTWKFVLKNQVQSCKNMRSQESMPCHTIAQRKVHFDSKSAMDTNCNKASVVSGPRKSLQIVLPDETVKHMLVDPQVPMMDLLVRICIEFNFNPVEMTLNVADDRYPGYLQYKPSAAIGTMKCDFVKLVPKLYADKSMNSRSVKEINELAANDLCVVVDLPSHPSVALRAHHGCTVANLLEAVCNNARLSPVSDYCLCPKEEPFEPLNGVQLLTDLSLKRFTIMRTDALSALKSRSSNIPCNNKVIKRRAPPPPTQSKDTSDSLTFQAEQLPKEHRRCFTQERSEFGPYTSDMQRNTELKIGQDHEANANSPISPAKETGKASVAGSSAIQRKKNRAPSPPIDAFHRNRIEGETSTTVSSDQTKSDVLASDEIVVLSSIDDTALLVDHSVSKDDNLLTSLRPQISVASFSRDLVPSDVFMGESDKTLSKTAISQQQQQFDGKASTLLPLHILLDFNDQSSCVLSDSCLPSSNAEMTHASLPASPMSNIQLRDPHEADYPRMVVKNFEEEYYSSQHTDDYLNFIRFGYRGEVPKSPEPHRRLSMPAQGNVRSNYMSKSRRGCLLSYGKPVGPAATISHFGLQRSDRRPPLFGISLVNDLEREYEKLQSIFAAWQLCLRSDAEKTAGDNDPRAEAQVLQQAILSQHQLLRDICERILQMSPMSFEKAGRPNVSDVLEQMKKTEQQMNACVTTEAVDVLTTNKSVFEPSVRPDVLSSSEAGQVVNNTGKKNDFVAGFQRSRRTSYKKYREFLGKHPSPSPGSPQPFDAAILENSYGALSSGGDQNDSNSAKGTPTVALRTSKIRQIRATPLEIELDGSDQAQKALLLEEIKTFGGSSGLRRVYAHLCKIARRRFHLQAVSMNDACVPFHLRRQLAA</sequence>
<evidence type="ECO:0000313" key="2">
    <source>
        <dbReference type="EMBL" id="KFD50774.1"/>
    </source>
</evidence>
<proteinExistence type="predicted"/>
<feature type="compositionally biased region" description="Polar residues" evidence="1">
    <location>
        <begin position="356"/>
        <end position="365"/>
    </location>
</feature>
<dbReference type="GO" id="GO:0003785">
    <property type="term" value="F:actin monomer binding"/>
    <property type="evidence" value="ECO:0007669"/>
    <property type="project" value="InterPro"/>
</dbReference>
<accession>A0A085M0M8</accession>
<evidence type="ECO:0000256" key="1">
    <source>
        <dbReference type="SAM" id="MobiDB-lite"/>
    </source>
</evidence>
<feature type="compositionally biased region" description="Polar residues" evidence="1">
    <location>
        <begin position="259"/>
        <end position="271"/>
    </location>
</feature>
<gene>
    <name evidence="2" type="ORF">M513_08315</name>
</gene>
<evidence type="ECO:0000313" key="3">
    <source>
        <dbReference type="Proteomes" id="UP000030764"/>
    </source>
</evidence>
<dbReference type="Proteomes" id="UP000030764">
    <property type="component" value="Unassembled WGS sequence"/>
</dbReference>
<reference evidence="2 3" key="1">
    <citation type="journal article" date="2014" name="Nat. Genet.">
        <title>Genome and transcriptome of the porcine whipworm Trichuris suis.</title>
        <authorList>
            <person name="Jex A.R."/>
            <person name="Nejsum P."/>
            <person name="Schwarz E.M."/>
            <person name="Hu L."/>
            <person name="Young N.D."/>
            <person name="Hall R.S."/>
            <person name="Korhonen P.K."/>
            <person name="Liao S."/>
            <person name="Thamsborg S."/>
            <person name="Xia J."/>
            <person name="Xu P."/>
            <person name="Wang S."/>
            <person name="Scheerlinck J.P."/>
            <person name="Hofmann A."/>
            <person name="Sternberg P.W."/>
            <person name="Wang J."/>
            <person name="Gasser R.B."/>
        </authorList>
    </citation>
    <scope>NUCLEOTIDE SEQUENCE [LARGE SCALE GENOMIC DNA]</scope>
    <source>
        <strain evidence="2">DCEP-RM93M</strain>
    </source>
</reference>
<dbReference type="PANTHER" id="PTHR21557:SF2">
    <property type="entry name" value="CORDON-BLEU PROTEIN-LIKE 1"/>
    <property type="match status" value="1"/>
</dbReference>
<evidence type="ECO:0008006" key="4">
    <source>
        <dbReference type="Google" id="ProtNLM"/>
    </source>
</evidence>
<dbReference type="PANTHER" id="PTHR21557">
    <property type="entry name" value="CORDON-BLEU"/>
    <property type="match status" value="1"/>
</dbReference>